<dbReference type="InterPro" id="IPR050491">
    <property type="entry name" value="AmpC-like"/>
</dbReference>
<keyword evidence="2" id="KW-0472">Membrane</keyword>
<organism evidence="4 5">
    <name type="scientific">Leucobacter soli</name>
    <dbReference type="NCBI Taxonomy" id="2812850"/>
    <lineage>
        <taxon>Bacteria</taxon>
        <taxon>Bacillati</taxon>
        <taxon>Actinomycetota</taxon>
        <taxon>Actinomycetes</taxon>
        <taxon>Micrococcales</taxon>
        <taxon>Microbacteriaceae</taxon>
        <taxon>Leucobacter</taxon>
    </lineage>
</organism>
<dbReference type="Proteomes" id="UP000693892">
    <property type="component" value="Unassembled WGS sequence"/>
</dbReference>
<sequence length="575" mass="60226">MNEPLSAHTPPIRNAHEAPGSGRPASVPAQEYHRHSRLRHSHYRHSHRLAAAAGLGILALLLAGCAPAGSAGITTTVGDTPNQDVVSLPGEVDVQIEQAVEALPGLAEAALRESGVPGLAVAVVHGDRIVFAEGYGVRQAGTDAPITADTVFQVASVSKPLAATGVAAANGASDGSLSWDTPISELLPEFAFSDPLVTERATVGDAFSHRTGLSTGAGDDLEDLGFDRATILDRLRLQPLDDFRSSYHYSNFGLTVGAEAVAASRHESWDALMDELVFGPLGMASSSARHDDFLTHEDRARLHALEDGEFVAKYDRDPDAEAPAGGVSSTVNDLARWVRMLLAEGVLDGEQIADPDALAAAMSAQTVSGTGPGIDGRPSHYGFGFNASPQVGGRMAISHSGAFVLGAATSFQIVPTLDLGIVVLTNGAPVGVPEAVAAQFLDLVQYGQPTRDWVSDARGFFAGYTTPIGDLVDETSPADPEPAPNPQSLIGVYDSAYFGELRVSETDGDLLIRLGAGLTTELALIPWDGTIFSYSPSSESAPWGSLSSARFSDDGQTLTLDSFDEHGLGTWTKRE</sequence>
<dbReference type="PANTHER" id="PTHR46825">
    <property type="entry name" value="D-ALANYL-D-ALANINE-CARBOXYPEPTIDASE/ENDOPEPTIDASE AMPH"/>
    <property type="match status" value="1"/>
</dbReference>
<feature type="domain" description="Beta-lactamase-related" evidence="3">
    <location>
        <begin position="108"/>
        <end position="443"/>
    </location>
</feature>
<keyword evidence="4" id="KW-0645">Protease</keyword>
<name>A0A916NWH0_9MICO</name>
<proteinExistence type="predicted"/>
<protein>
    <submittedName>
        <fullName evidence="4">D-aminopeptidase</fullName>
        <ecNumber evidence="4">3.4.11.19</ecNumber>
    </submittedName>
</protein>
<feature type="compositionally biased region" description="Basic residues" evidence="1">
    <location>
        <begin position="34"/>
        <end position="43"/>
    </location>
</feature>
<dbReference type="AlphaFoldDB" id="A0A916NWH0"/>
<dbReference type="GO" id="GO:0004177">
    <property type="term" value="F:aminopeptidase activity"/>
    <property type="evidence" value="ECO:0007669"/>
    <property type="project" value="UniProtKB-KW"/>
</dbReference>
<dbReference type="EMBL" id="CAJVAP010000025">
    <property type="protein sequence ID" value="CAG7616835.1"/>
    <property type="molecule type" value="Genomic_DNA"/>
</dbReference>
<reference evidence="4" key="1">
    <citation type="submission" date="2021-06" db="EMBL/GenBank/DDBJ databases">
        <authorList>
            <person name="Criscuolo A."/>
        </authorList>
    </citation>
    <scope>NUCLEOTIDE SEQUENCE</scope>
    <source>
        <strain evidence="4">CIP111803</strain>
    </source>
</reference>
<keyword evidence="2" id="KW-0812">Transmembrane</keyword>
<feature type="region of interest" description="Disordered" evidence="1">
    <location>
        <begin position="1"/>
        <end position="43"/>
    </location>
</feature>
<comment type="caution">
    <text evidence="4">The sequence shown here is derived from an EMBL/GenBank/DDBJ whole genome shotgun (WGS) entry which is preliminary data.</text>
</comment>
<dbReference type="EC" id="3.4.11.19" evidence="4"/>
<feature type="transmembrane region" description="Helical" evidence="2">
    <location>
        <begin position="49"/>
        <end position="69"/>
    </location>
</feature>
<dbReference type="InterPro" id="IPR001466">
    <property type="entry name" value="Beta-lactam-related"/>
</dbReference>
<keyword evidence="4" id="KW-0378">Hydrolase</keyword>
<evidence type="ECO:0000256" key="1">
    <source>
        <dbReference type="SAM" id="MobiDB-lite"/>
    </source>
</evidence>
<evidence type="ECO:0000313" key="4">
    <source>
        <dbReference type="EMBL" id="CAG7616835.1"/>
    </source>
</evidence>
<evidence type="ECO:0000313" key="5">
    <source>
        <dbReference type="Proteomes" id="UP000693892"/>
    </source>
</evidence>
<evidence type="ECO:0000259" key="3">
    <source>
        <dbReference type="Pfam" id="PF00144"/>
    </source>
</evidence>
<gene>
    <name evidence="4" type="primary">dap</name>
    <name evidence="4" type="ORF">LEUCIP111803_02030</name>
</gene>
<keyword evidence="2" id="KW-1133">Transmembrane helix</keyword>
<evidence type="ECO:0000256" key="2">
    <source>
        <dbReference type="SAM" id="Phobius"/>
    </source>
</evidence>
<keyword evidence="5" id="KW-1185">Reference proteome</keyword>
<dbReference type="RefSeq" id="WP_218115966.1">
    <property type="nucleotide sequence ID" value="NZ_CAJVAP010000025.1"/>
</dbReference>
<accession>A0A916NWH0</accession>
<keyword evidence="4" id="KW-0031">Aminopeptidase</keyword>
<dbReference type="PANTHER" id="PTHR46825:SF15">
    <property type="entry name" value="BETA-LACTAMASE-RELATED DOMAIN-CONTAINING PROTEIN"/>
    <property type="match status" value="1"/>
</dbReference>
<dbReference type="Pfam" id="PF00144">
    <property type="entry name" value="Beta-lactamase"/>
    <property type="match status" value="1"/>
</dbReference>